<accession>A8RB82</accession>
<name>A8RB82_9FIRM</name>
<evidence type="ECO:0000313" key="2">
    <source>
        <dbReference type="Proteomes" id="UP000004090"/>
    </source>
</evidence>
<dbReference type="Proteomes" id="UP000004090">
    <property type="component" value="Unassembled WGS sequence"/>
</dbReference>
<dbReference type="EMBL" id="ABAW02000019">
    <property type="protein sequence ID" value="EDP11097.1"/>
    <property type="molecule type" value="Genomic_DNA"/>
</dbReference>
<reference evidence="1 2" key="2">
    <citation type="submission" date="2007-09" db="EMBL/GenBank/DDBJ databases">
        <authorList>
            <person name="Fulton L."/>
            <person name="Clifton S."/>
            <person name="Fulton B."/>
            <person name="Xu J."/>
            <person name="Minx P."/>
            <person name="Pepin K.H."/>
            <person name="Johnson M."/>
            <person name="Thiruvilangam P."/>
            <person name="Bhonagiri V."/>
            <person name="Nash W.E."/>
            <person name="Mardis E.R."/>
            <person name="Wilson R.K."/>
        </authorList>
    </citation>
    <scope>NUCLEOTIDE SEQUENCE [LARGE SCALE GENOMIC DNA]</scope>
    <source>
        <strain evidence="1 2">DSM 3991</strain>
    </source>
</reference>
<dbReference type="AlphaFoldDB" id="A8RB82"/>
<evidence type="ECO:0000313" key="1">
    <source>
        <dbReference type="EMBL" id="EDP11097.1"/>
    </source>
</evidence>
<comment type="caution">
    <text evidence="1">The sequence shown here is derived from an EMBL/GenBank/DDBJ whole genome shotgun (WGS) entry which is preliminary data.</text>
</comment>
<protein>
    <submittedName>
        <fullName evidence="1">Uncharacterized protein</fullName>
    </submittedName>
</protein>
<sequence length="38" mass="4259">MTNTYFHIYGFAAYTSLGDGIEKDYMLFAFANPSNTAD</sequence>
<dbReference type="HOGENOM" id="CLU_3328029_0_0_9"/>
<organism evidence="1 2">
    <name type="scientific">Amedibacillus dolichus DSM 3991</name>
    <dbReference type="NCBI Taxonomy" id="428127"/>
    <lineage>
        <taxon>Bacteria</taxon>
        <taxon>Bacillati</taxon>
        <taxon>Bacillota</taxon>
        <taxon>Erysipelotrichia</taxon>
        <taxon>Erysipelotrichales</taxon>
        <taxon>Erysipelotrichaceae</taxon>
        <taxon>Amedibacillus</taxon>
    </lineage>
</organism>
<gene>
    <name evidence="1" type="ORF">EUBDOL_01016</name>
</gene>
<proteinExistence type="predicted"/>
<reference evidence="1 2" key="1">
    <citation type="submission" date="2007-09" db="EMBL/GenBank/DDBJ databases">
        <title>Draft genome sequence of Eubacterium dolichum (DSM 3991).</title>
        <authorList>
            <person name="Sudarsanam P."/>
            <person name="Ley R."/>
            <person name="Guruge J."/>
            <person name="Turnbaugh P.J."/>
            <person name="Mahowald M."/>
            <person name="Liep D."/>
            <person name="Gordon J."/>
        </authorList>
    </citation>
    <scope>NUCLEOTIDE SEQUENCE [LARGE SCALE GENOMIC DNA]</scope>
    <source>
        <strain evidence="1 2">DSM 3991</strain>
    </source>
</reference>